<accession>A0A1H9FPS0</accession>
<dbReference type="InterPro" id="IPR043128">
    <property type="entry name" value="Rev_trsase/Diguanyl_cyclase"/>
</dbReference>
<evidence type="ECO:0000256" key="2">
    <source>
        <dbReference type="ARBA" id="ARBA00012528"/>
    </source>
</evidence>
<dbReference type="AlphaFoldDB" id="A0A1H9FPS0"/>
<dbReference type="PROSITE" id="PS50887">
    <property type="entry name" value="GGDEF"/>
    <property type="match status" value="1"/>
</dbReference>
<evidence type="ECO:0000313" key="5">
    <source>
        <dbReference type="EMBL" id="SEQ39483.1"/>
    </source>
</evidence>
<dbReference type="STRING" id="867345.SAMN05421693_12810"/>
<sequence>MNEPLTREEDTDKLAHFRSIFREELIRHRTYRLDLFFRLQFPNEESNKKKSPESLDPTDALASSAPISVRQHVLFKAISRNFGRLASVANETLASATDGTLDAARFRSLAAAIRRLDSALDRFDAAITASLTDVDELTGLLNRAAMERDLERELAHARRNQSPLCVAMVDADHFKRVNDIYGHGFGDAVLEELADRFEAALRPHDRVYRYGGEEFLIMLPETTLQDGVQVIERLRQTVSETSISEDDVEVFQTISAGVAQAGEQDENEDVIERADGALYEAKASGRNRVVAVSV</sequence>
<feature type="domain" description="GGDEF" evidence="4">
    <location>
        <begin position="162"/>
        <end position="294"/>
    </location>
</feature>
<dbReference type="PANTHER" id="PTHR45138">
    <property type="entry name" value="REGULATORY COMPONENTS OF SENSORY TRANSDUCTION SYSTEM"/>
    <property type="match status" value="1"/>
</dbReference>
<evidence type="ECO:0000313" key="6">
    <source>
        <dbReference type="Proteomes" id="UP000199496"/>
    </source>
</evidence>
<gene>
    <name evidence="5" type="ORF">SAMN05421693_12810</name>
</gene>
<dbReference type="NCBIfam" id="TIGR00254">
    <property type="entry name" value="GGDEF"/>
    <property type="match status" value="1"/>
</dbReference>
<comment type="cofactor">
    <cofactor evidence="1">
        <name>Mg(2+)</name>
        <dbReference type="ChEBI" id="CHEBI:18420"/>
    </cofactor>
</comment>
<comment type="catalytic activity">
    <reaction evidence="3">
        <text>2 GTP = 3',3'-c-di-GMP + 2 diphosphate</text>
        <dbReference type="Rhea" id="RHEA:24898"/>
        <dbReference type="ChEBI" id="CHEBI:33019"/>
        <dbReference type="ChEBI" id="CHEBI:37565"/>
        <dbReference type="ChEBI" id="CHEBI:58805"/>
        <dbReference type="EC" id="2.7.7.65"/>
    </reaction>
</comment>
<dbReference type="Proteomes" id="UP000199496">
    <property type="component" value="Unassembled WGS sequence"/>
</dbReference>
<dbReference type="SMART" id="SM00267">
    <property type="entry name" value="GGDEF"/>
    <property type="match status" value="1"/>
</dbReference>
<dbReference type="CDD" id="cd01949">
    <property type="entry name" value="GGDEF"/>
    <property type="match status" value="1"/>
</dbReference>
<evidence type="ECO:0000259" key="4">
    <source>
        <dbReference type="PROSITE" id="PS50887"/>
    </source>
</evidence>
<dbReference type="SUPFAM" id="SSF55073">
    <property type="entry name" value="Nucleotide cyclase"/>
    <property type="match status" value="1"/>
</dbReference>
<dbReference type="InterPro" id="IPR050469">
    <property type="entry name" value="Diguanylate_Cyclase"/>
</dbReference>
<dbReference type="GO" id="GO:0052621">
    <property type="term" value="F:diguanylate cyclase activity"/>
    <property type="evidence" value="ECO:0007669"/>
    <property type="project" value="UniProtKB-EC"/>
</dbReference>
<dbReference type="EC" id="2.7.7.65" evidence="2"/>
<keyword evidence="6" id="KW-1185">Reference proteome</keyword>
<organism evidence="5 6">
    <name type="scientific">Ectothiorhodospira magna</name>
    <dbReference type="NCBI Taxonomy" id="867345"/>
    <lineage>
        <taxon>Bacteria</taxon>
        <taxon>Pseudomonadati</taxon>
        <taxon>Pseudomonadota</taxon>
        <taxon>Gammaproteobacteria</taxon>
        <taxon>Chromatiales</taxon>
        <taxon>Ectothiorhodospiraceae</taxon>
        <taxon>Ectothiorhodospira</taxon>
    </lineage>
</organism>
<name>A0A1H9FPS0_9GAMM</name>
<dbReference type="PANTHER" id="PTHR45138:SF9">
    <property type="entry name" value="DIGUANYLATE CYCLASE DGCM-RELATED"/>
    <property type="match status" value="1"/>
</dbReference>
<protein>
    <recommendedName>
        <fullName evidence="2">diguanylate cyclase</fullName>
        <ecNumber evidence="2">2.7.7.65</ecNumber>
    </recommendedName>
</protein>
<dbReference type="InterPro" id="IPR000160">
    <property type="entry name" value="GGDEF_dom"/>
</dbReference>
<dbReference type="InterPro" id="IPR029787">
    <property type="entry name" value="Nucleotide_cyclase"/>
</dbReference>
<evidence type="ECO:0000256" key="1">
    <source>
        <dbReference type="ARBA" id="ARBA00001946"/>
    </source>
</evidence>
<dbReference type="RefSeq" id="WP_090208808.1">
    <property type="nucleotide sequence ID" value="NZ_FOFO01000028.1"/>
</dbReference>
<proteinExistence type="predicted"/>
<dbReference type="FunFam" id="3.30.70.270:FF:000001">
    <property type="entry name" value="Diguanylate cyclase domain protein"/>
    <property type="match status" value="1"/>
</dbReference>
<dbReference type="EMBL" id="FOFO01000028">
    <property type="protein sequence ID" value="SEQ39483.1"/>
    <property type="molecule type" value="Genomic_DNA"/>
</dbReference>
<dbReference type="Gene3D" id="3.30.70.270">
    <property type="match status" value="1"/>
</dbReference>
<dbReference type="OrthoDB" id="9812260at2"/>
<dbReference type="Pfam" id="PF00990">
    <property type="entry name" value="GGDEF"/>
    <property type="match status" value="1"/>
</dbReference>
<evidence type="ECO:0000256" key="3">
    <source>
        <dbReference type="ARBA" id="ARBA00034247"/>
    </source>
</evidence>
<reference evidence="5 6" key="1">
    <citation type="submission" date="2016-10" db="EMBL/GenBank/DDBJ databases">
        <authorList>
            <person name="de Groot N.N."/>
        </authorList>
    </citation>
    <scope>NUCLEOTIDE SEQUENCE [LARGE SCALE GENOMIC DNA]</scope>
    <source>
        <strain evidence="5 6">B7-7</strain>
    </source>
</reference>